<dbReference type="PANTHER" id="PTHR20383">
    <property type="entry name" value="RNA POLYMERASE II SUBUNIT A C-TERMINAL DOMAIN PHOSPHATASE"/>
    <property type="match status" value="1"/>
</dbReference>
<evidence type="ECO:0000256" key="4">
    <source>
        <dbReference type="ARBA" id="ARBA00022801"/>
    </source>
</evidence>
<comment type="function">
    <text evidence="9">Protein phosphatase that catalyzes the dephosphorylation of the C-terminal domain of RNA polymerase II. Plays a role in RNA processing and termination.</text>
</comment>
<comment type="similarity">
    <text evidence="2 9">Belongs to the SSU72 phosphatase family.</text>
</comment>
<evidence type="ECO:0000313" key="10">
    <source>
        <dbReference type="EMBL" id="KAI6652160.1"/>
    </source>
</evidence>
<comment type="catalytic activity">
    <reaction evidence="8 9">
        <text>O-phospho-L-threonyl-[protein] + H2O = L-threonyl-[protein] + phosphate</text>
        <dbReference type="Rhea" id="RHEA:47004"/>
        <dbReference type="Rhea" id="RHEA-COMP:11060"/>
        <dbReference type="Rhea" id="RHEA-COMP:11605"/>
        <dbReference type="ChEBI" id="CHEBI:15377"/>
        <dbReference type="ChEBI" id="CHEBI:30013"/>
        <dbReference type="ChEBI" id="CHEBI:43474"/>
        <dbReference type="ChEBI" id="CHEBI:61977"/>
        <dbReference type="EC" id="3.1.3.16"/>
    </reaction>
</comment>
<evidence type="ECO:0000256" key="8">
    <source>
        <dbReference type="ARBA" id="ARBA00048336"/>
    </source>
</evidence>
<organism evidence="10 11">
    <name type="scientific">Oopsacas minuta</name>
    <dbReference type="NCBI Taxonomy" id="111878"/>
    <lineage>
        <taxon>Eukaryota</taxon>
        <taxon>Metazoa</taxon>
        <taxon>Porifera</taxon>
        <taxon>Hexactinellida</taxon>
        <taxon>Hexasterophora</taxon>
        <taxon>Lyssacinosida</taxon>
        <taxon>Leucopsacidae</taxon>
        <taxon>Oopsacas</taxon>
    </lineage>
</organism>
<dbReference type="GO" id="GO:0008420">
    <property type="term" value="F:RNA polymerase II CTD heptapeptide repeat phosphatase activity"/>
    <property type="evidence" value="ECO:0007669"/>
    <property type="project" value="UniProtKB-ARBA"/>
</dbReference>
<evidence type="ECO:0000256" key="5">
    <source>
        <dbReference type="ARBA" id="ARBA00022912"/>
    </source>
</evidence>
<evidence type="ECO:0000313" key="11">
    <source>
        <dbReference type="Proteomes" id="UP001165289"/>
    </source>
</evidence>
<evidence type="ECO:0000256" key="1">
    <source>
        <dbReference type="ARBA" id="ARBA00004123"/>
    </source>
</evidence>
<evidence type="ECO:0000256" key="7">
    <source>
        <dbReference type="ARBA" id="ARBA00047761"/>
    </source>
</evidence>
<gene>
    <name evidence="10" type="ORF">LOD99_7177</name>
</gene>
<reference evidence="10 11" key="1">
    <citation type="journal article" date="2023" name="BMC Biol.">
        <title>The compact genome of the sponge Oopsacas minuta (Hexactinellida) is lacking key metazoan core genes.</title>
        <authorList>
            <person name="Santini S."/>
            <person name="Schenkelaars Q."/>
            <person name="Jourda C."/>
            <person name="Duchesne M."/>
            <person name="Belahbib H."/>
            <person name="Rocher C."/>
            <person name="Selva M."/>
            <person name="Riesgo A."/>
            <person name="Vervoort M."/>
            <person name="Leys S.P."/>
            <person name="Kodjabachian L."/>
            <person name="Le Bivic A."/>
            <person name="Borchiellini C."/>
            <person name="Claverie J.M."/>
            <person name="Renard E."/>
        </authorList>
    </citation>
    <scope>NUCLEOTIDE SEQUENCE [LARGE SCALE GENOMIC DNA]</scope>
    <source>
        <strain evidence="10">SPO-2</strain>
    </source>
</reference>
<dbReference type="Proteomes" id="UP001165289">
    <property type="component" value="Unassembled WGS sequence"/>
</dbReference>
<accession>A0AAV7JUV1</accession>
<evidence type="ECO:0000256" key="9">
    <source>
        <dbReference type="RuleBase" id="RU369031"/>
    </source>
</evidence>
<evidence type="ECO:0000256" key="2">
    <source>
        <dbReference type="ARBA" id="ARBA00008978"/>
    </source>
</evidence>
<comment type="subcellular location">
    <subcellularLocation>
        <location evidence="1 9">Nucleus</location>
    </subcellularLocation>
</comment>
<keyword evidence="6 9" id="KW-0539">Nucleus</keyword>
<proteinExistence type="inferred from homology"/>
<keyword evidence="5 9" id="KW-0904">Protein phosphatase</keyword>
<name>A0AAV7JUV1_9METZ</name>
<dbReference type="EC" id="3.1.3.16" evidence="9"/>
<protein>
    <recommendedName>
        <fullName evidence="9">RNA polymerase II subunit A C-terminal domain phosphatase SSU72</fullName>
        <shortName evidence="9">CTD phosphatase SSU72</shortName>
        <ecNumber evidence="9">3.1.3.16</ecNumber>
    </recommendedName>
</protein>
<dbReference type="EMBL" id="JAKMXF010000299">
    <property type="protein sequence ID" value="KAI6652160.1"/>
    <property type="molecule type" value="Genomic_DNA"/>
</dbReference>
<dbReference type="AlphaFoldDB" id="A0AAV7JUV1"/>
<comment type="catalytic activity">
    <reaction evidence="7 9">
        <text>O-phospho-L-seryl-[protein] + H2O = L-seryl-[protein] + phosphate</text>
        <dbReference type="Rhea" id="RHEA:20629"/>
        <dbReference type="Rhea" id="RHEA-COMP:9863"/>
        <dbReference type="Rhea" id="RHEA-COMP:11604"/>
        <dbReference type="ChEBI" id="CHEBI:15377"/>
        <dbReference type="ChEBI" id="CHEBI:29999"/>
        <dbReference type="ChEBI" id="CHEBI:43474"/>
        <dbReference type="ChEBI" id="CHEBI:83421"/>
        <dbReference type="EC" id="3.1.3.16"/>
    </reaction>
</comment>
<dbReference type="GO" id="GO:0005634">
    <property type="term" value="C:nucleus"/>
    <property type="evidence" value="ECO:0007669"/>
    <property type="project" value="UniProtKB-SubCell"/>
</dbReference>
<keyword evidence="11" id="KW-1185">Reference proteome</keyword>
<dbReference type="GO" id="GO:0031124">
    <property type="term" value="P:mRNA 3'-end processing"/>
    <property type="evidence" value="ECO:0007669"/>
    <property type="project" value="UniProtKB-ARBA"/>
</dbReference>
<dbReference type="Gene3D" id="3.40.50.2300">
    <property type="match status" value="2"/>
</dbReference>
<dbReference type="InterPro" id="IPR006811">
    <property type="entry name" value="RNA_pol_II_suA"/>
</dbReference>
<evidence type="ECO:0000256" key="3">
    <source>
        <dbReference type="ARBA" id="ARBA00022664"/>
    </source>
</evidence>
<dbReference type="Pfam" id="PF04722">
    <property type="entry name" value="Ssu72"/>
    <property type="match status" value="1"/>
</dbReference>
<keyword evidence="3 9" id="KW-0507">mRNA processing</keyword>
<evidence type="ECO:0000256" key="6">
    <source>
        <dbReference type="ARBA" id="ARBA00023242"/>
    </source>
</evidence>
<keyword evidence="4 9" id="KW-0378">Hydrolase</keyword>
<comment type="caution">
    <text evidence="10">The sequence shown here is derived from an EMBL/GenBank/DDBJ whole genome shotgun (WGS) entry which is preliminary data.</text>
</comment>
<dbReference type="FunFam" id="3.40.50.2300:FF:000039">
    <property type="entry name" value="RNA polymerase II subunit A C-terminal domain phosphatase"/>
    <property type="match status" value="1"/>
</dbReference>
<sequence length="194" mass="22612">MKKEDMKIAVVCSSNQNRSMEAHAFLKKKDFDVHSFGSGTQVKLPGASMHQPNIYDFNTTYEEMYRDLASKDHQLYTGNGILRMLDRNRRIKPKPERFQDSSLLFDMIVTCEERVYDQVLEEFENRTVRLYKPVYVVNIDILDNHEAATLGAITINDFCQKVKDSADLDGYIEEVIIRMDNSDWTNLLYAVVFY</sequence>